<keyword evidence="1" id="KW-1185">Reference proteome</keyword>
<name>A0A914VVG7_9BILA</name>
<dbReference type="Proteomes" id="UP000887566">
    <property type="component" value="Unplaced"/>
</dbReference>
<organism evidence="1 2">
    <name type="scientific">Plectus sambesii</name>
    <dbReference type="NCBI Taxonomy" id="2011161"/>
    <lineage>
        <taxon>Eukaryota</taxon>
        <taxon>Metazoa</taxon>
        <taxon>Ecdysozoa</taxon>
        <taxon>Nematoda</taxon>
        <taxon>Chromadorea</taxon>
        <taxon>Plectida</taxon>
        <taxon>Plectina</taxon>
        <taxon>Plectoidea</taxon>
        <taxon>Plectidae</taxon>
        <taxon>Plectus</taxon>
    </lineage>
</organism>
<reference evidence="2" key="1">
    <citation type="submission" date="2022-11" db="UniProtKB">
        <authorList>
            <consortium name="WormBaseParasite"/>
        </authorList>
    </citation>
    <scope>IDENTIFICATION</scope>
</reference>
<accession>A0A914VVG7</accession>
<evidence type="ECO:0000313" key="1">
    <source>
        <dbReference type="Proteomes" id="UP000887566"/>
    </source>
</evidence>
<dbReference type="AlphaFoldDB" id="A0A914VVG7"/>
<proteinExistence type="predicted"/>
<protein>
    <submittedName>
        <fullName evidence="2">Uncharacterized protein</fullName>
    </submittedName>
</protein>
<sequence length="104" mass="12170">MKRKEWKLIDTFNESASMQAVVPEKTGTVRQKRTAYMKSGVSVFYLCRHARRFNCSYQMYHYKPEAAGGPFELYEIGKHCCDTVEFKTGLSRKQRETLDLAMKM</sequence>
<evidence type="ECO:0000313" key="2">
    <source>
        <dbReference type="WBParaSite" id="PSAMB.scaffold2478size22967.g17917.t1"/>
    </source>
</evidence>
<dbReference type="WBParaSite" id="PSAMB.scaffold2478size22967.g17917.t1">
    <property type="protein sequence ID" value="PSAMB.scaffold2478size22967.g17917.t1"/>
    <property type="gene ID" value="PSAMB.scaffold2478size22967.g17917"/>
</dbReference>